<dbReference type="RefSeq" id="WP_246052576.1">
    <property type="nucleotide sequence ID" value="NZ_RJKE01000001.1"/>
</dbReference>
<organism evidence="2 3">
    <name type="scientific">Actinocorallia herbida</name>
    <dbReference type="NCBI Taxonomy" id="58109"/>
    <lineage>
        <taxon>Bacteria</taxon>
        <taxon>Bacillati</taxon>
        <taxon>Actinomycetota</taxon>
        <taxon>Actinomycetes</taxon>
        <taxon>Streptosporangiales</taxon>
        <taxon>Thermomonosporaceae</taxon>
        <taxon>Actinocorallia</taxon>
    </lineage>
</organism>
<protein>
    <submittedName>
        <fullName evidence="2">Uncharacterized protein</fullName>
    </submittedName>
</protein>
<keyword evidence="3" id="KW-1185">Reference proteome</keyword>
<name>A0A3N1CRV5_9ACTN</name>
<accession>A0A3N1CRV5</accession>
<feature type="transmembrane region" description="Helical" evidence="1">
    <location>
        <begin position="12"/>
        <end position="30"/>
    </location>
</feature>
<dbReference type="Proteomes" id="UP000272400">
    <property type="component" value="Unassembled WGS sequence"/>
</dbReference>
<evidence type="ECO:0000256" key="1">
    <source>
        <dbReference type="SAM" id="Phobius"/>
    </source>
</evidence>
<comment type="caution">
    <text evidence="2">The sequence shown here is derived from an EMBL/GenBank/DDBJ whole genome shotgun (WGS) entry which is preliminary data.</text>
</comment>
<sequence>MARFALWLVKNADGAIALLVAAVVAVIGLTDDPDPQLVSGATLLVLGLLSAGILRDRYRRVPVEEEVRASLSRLTVLPERLERIEEFEQLVRRSRLALDESSAVQILGGAEVAAALATAREGTDRWTFKGGTGTYIRAVTLPELVTAARVGGRTLLVRLEIIDPSDGDVCDTYARFRRAGADSTAAAEPWTLERTRKESYATILAVCWYTERFRLLEVVIGLSRQMTTFRWDLSASCVIITREEPSGPALKVDKGKFYYDWCAAELLNSLDQARRVPLEQARSAPLSDEPTIEEVRRLFQALGLALPRSFSDRDVMDIARRALRAVDPYPDERAPRER</sequence>
<dbReference type="AlphaFoldDB" id="A0A3N1CRV5"/>
<keyword evidence="1" id="KW-0812">Transmembrane</keyword>
<proteinExistence type="predicted"/>
<reference evidence="2 3" key="1">
    <citation type="submission" date="2018-11" db="EMBL/GenBank/DDBJ databases">
        <title>Sequencing the genomes of 1000 actinobacteria strains.</title>
        <authorList>
            <person name="Klenk H.-P."/>
        </authorList>
    </citation>
    <scope>NUCLEOTIDE SEQUENCE [LARGE SCALE GENOMIC DNA]</scope>
    <source>
        <strain evidence="2 3">DSM 44254</strain>
    </source>
</reference>
<evidence type="ECO:0000313" key="2">
    <source>
        <dbReference type="EMBL" id="ROO84039.1"/>
    </source>
</evidence>
<gene>
    <name evidence="2" type="ORF">EDD29_1551</name>
</gene>
<dbReference type="EMBL" id="RJKE01000001">
    <property type="protein sequence ID" value="ROO84039.1"/>
    <property type="molecule type" value="Genomic_DNA"/>
</dbReference>
<evidence type="ECO:0000313" key="3">
    <source>
        <dbReference type="Proteomes" id="UP000272400"/>
    </source>
</evidence>
<feature type="transmembrane region" description="Helical" evidence="1">
    <location>
        <begin position="36"/>
        <end position="54"/>
    </location>
</feature>
<keyword evidence="1" id="KW-1133">Transmembrane helix</keyword>
<keyword evidence="1" id="KW-0472">Membrane</keyword>